<sequence>MKTPVTLTATVVEDENGDLALLFPADVLSQLGWVEGDVVEWEDTPQGVLVRKSTVNDSGT</sequence>
<dbReference type="EMBL" id="LR796167">
    <property type="protein sequence ID" value="CAB4123233.1"/>
    <property type="molecule type" value="Genomic_DNA"/>
</dbReference>
<evidence type="ECO:0000313" key="1">
    <source>
        <dbReference type="EMBL" id="CAB4123233.1"/>
    </source>
</evidence>
<reference evidence="1" key="1">
    <citation type="submission" date="2020-04" db="EMBL/GenBank/DDBJ databases">
        <authorList>
            <person name="Chiriac C."/>
            <person name="Salcher M."/>
            <person name="Ghai R."/>
            <person name="Kavagutti S V."/>
        </authorList>
    </citation>
    <scope>NUCLEOTIDE SEQUENCE</scope>
</reference>
<proteinExistence type="predicted"/>
<organism evidence="1">
    <name type="scientific">uncultured Caudovirales phage</name>
    <dbReference type="NCBI Taxonomy" id="2100421"/>
    <lineage>
        <taxon>Viruses</taxon>
        <taxon>Duplodnaviria</taxon>
        <taxon>Heunggongvirae</taxon>
        <taxon>Uroviricota</taxon>
        <taxon>Caudoviricetes</taxon>
        <taxon>Peduoviridae</taxon>
        <taxon>Maltschvirus</taxon>
        <taxon>Maltschvirus maltsch</taxon>
    </lineage>
</organism>
<accession>A0A6J5KQ12</accession>
<protein>
    <submittedName>
        <fullName evidence="1">Uncharacterized protein</fullName>
    </submittedName>
</protein>
<gene>
    <name evidence="1" type="ORF">UFOVP29_392</name>
</gene>
<name>A0A6J5KQ12_9CAUD</name>